<comment type="caution">
    <text evidence="1">The sequence shown here is derived from an EMBL/GenBank/DDBJ whole genome shotgun (WGS) entry which is preliminary data.</text>
</comment>
<dbReference type="AlphaFoldDB" id="X6NWQ0"/>
<accession>X6NWQ0</accession>
<dbReference type="EMBL" id="ASPP01005507">
    <property type="protein sequence ID" value="ETO30381.1"/>
    <property type="molecule type" value="Genomic_DNA"/>
</dbReference>
<feature type="non-terminal residue" evidence="1">
    <location>
        <position position="1"/>
    </location>
</feature>
<organism evidence="1 2">
    <name type="scientific">Reticulomyxa filosa</name>
    <dbReference type="NCBI Taxonomy" id="46433"/>
    <lineage>
        <taxon>Eukaryota</taxon>
        <taxon>Sar</taxon>
        <taxon>Rhizaria</taxon>
        <taxon>Retaria</taxon>
        <taxon>Foraminifera</taxon>
        <taxon>Monothalamids</taxon>
        <taxon>Reticulomyxidae</taxon>
        <taxon>Reticulomyxa</taxon>
    </lineage>
</organism>
<name>X6NWQ0_RETFI</name>
<proteinExistence type="predicted"/>
<evidence type="ECO:0000313" key="1">
    <source>
        <dbReference type="EMBL" id="ETO30381.1"/>
    </source>
</evidence>
<protein>
    <submittedName>
        <fullName evidence="1">Uncharacterized protein</fullName>
    </submittedName>
</protein>
<gene>
    <name evidence="1" type="ORF">RFI_06737</name>
</gene>
<sequence length="157" mass="17803">FVHIGTTVLWRRQKCVVKAPLAPIVASTGEIIPLMPKTMEEIEELAQLVMSGSVAVEEYCITTPTEVRIVPASSVQLLSTSLDNKVDKYKTGQAFEPQRQEHKKNDTSEGVSFKKKLCEVKTFISFYFYLRIMDCIFLGGESHTIQFAKQSRKKKKK</sequence>
<keyword evidence="2" id="KW-1185">Reference proteome</keyword>
<dbReference type="Proteomes" id="UP000023152">
    <property type="component" value="Unassembled WGS sequence"/>
</dbReference>
<evidence type="ECO:0000313" key="2">
    <source>
        <dbReference type="Proteomes" id="UP000023152"/>
    </source>
</evidence>
<reference evidence="1 2" key="1">
    <citation type="journal article" date="2013" name="Curr. Biol.">
        <title>The Genome of the Foraminiferan Reticulomyxa filosa.</title>
        <authorList>
            <person name="Glockner G."/>
            <person name="Hulsmann N."/>
            <person name="Schleicher M."/>
            <person name="Noegel A.A."/>
            <person name="Eichinger L."/>
            <person name="Gallinger C."/>
            <person name="Pawlowski J."/>
            <person name="Sierra R."/>
            <person name="Euteneuer U."/>
            <person name="Pillet L."/>
            <person name="Moustafa A."/>
            <person name="Platzer M."/>
            <person name="Groth M."/>
            <person name="Szafranski K."/>
            <person name="Schliwa M."/>
        </authorList>
    </citation>
    <scope>NUCLEOTIDE SEQUENCE [LARGE SCALE GENOMIC DNA]</scope>
</reference>